<dbReference type="SUPFAM" id="SSF47473">
    <property type="entry name" value="EF-hand"/>
    <property type="match status" value="1"/>
</dbReference>
<gene>
    <name evidence="1" type="ORF">CYLTODRAFT_458538</name>
</gene>
<evidence type="ECO:0008006" key="3">
    <source>
        <dbReference type="Google" id="ProtNLM"/>
    </source>
</evidence>
<dbReference type="AlphaFoldDB" id="A0A0D7AY93"/>
<accession>A0A0D7AY93</accession>
<keyword evidence="2" id="KW-1185">Reference proteome</keyword>
<dbReference type="Gene3D" id="1.10.238.10">
    <property type="entry name" value="EF-hand"/>
    <property type="match status" value="1"/>
</dbReference>
<dbReference type="OrthoDB" id="26525at2759"/>
<protein>
    <recommendedName>
        <fullName evidence="3">EF-hand domain-containing protein</fullName>
    </recommendedName>
</protein>
<organism evidence="1 2">
    <name type="scientific">Cylindrobasidium torrendii FP15055 ss-10</name>
    <dbReference type="NCBI Taxonomy" id="1314674"/>
    <lineage>
        <taxon>Eukaryota</taxon>
        <taxon>Fungi</taxon>
        <taxon>Dikarya</taxon>
        <taxon>Basidiomycota</taxon>
        <taxon>Agaricomycotina</taxon>
        <taxon>Agaricomycetes</taxon>
        <taxon>Agaricomycetidae</taxon>
        <taxon>Agaricales</taxon>
        <taxon>Marasmiineae</taxon>
        <taxon>Physalacriaceae</taxon>
        <taxon>Cylindrobasidium</taxon>
    </lineage>
</organism>
<dbReference type="InterPro" id="IPR011992">
    <property type="entry name" value="EF-hand-dom_pair"/>
</dbReference>
<dbReference type="Proteomes" id="UP000054007">
    <property type="component" value="Unassembled WGS sequence"/>
</dbReference>
<name>A0A0D7AY93_9AGAR</name>
<evidence type="ECO:0000313" key="2">
    <source>
        <dbReference type="Proteomes" id="UP000054007"/>
    </source>
</evidence>
<proteinExistence type="predicted"/>
<reference evidence="1 2" key="1">
    <citation type="journal article" date="2015" name="Fungal Genet. Biol.">
        <title>Evolution of novel wood decay mechanisms in Agaricales revealed by the genome sequences of Fistulina hepatica and Cylindrobasidium torrendii.</title>
        <authorList>
            <person name="Floudas D."/>
            <person name="Held B.W."/>
            <person name="Riley R."/>
            <person name="Nagy L.G."/>
            <person name="Koehler G."/>
            <person name="Ransdell A.S."/>
            <person name="Younus H."/>
            <person name="Chow J."/>
            <person name="Chiniquy J."/>
            <person name="Lipzen A."/>
            <person name="Tritt A."/>
            <person name="Sun H."/>
            <person name="Haridas S."/>
            <person name="LaButti K."/>
            <person name="Ohm R.A."/>
            <person name="Kues U."/>
            <person name="Blanchette R.A."/>
            <person name="Grigoriev I.V."/>
            <person name="Minto R.E."/>
            <person name="Hibbett D.S."/>
        </authorList>
    </citation>
    <scope>NUCLEOTIDE SEQUENCE [LARGE SCALE GENOMIC DNA]</scope>
    <source>
        <strain evidence="1 2">FP15055 ss-10</strain>
    </source>
</reference>
<dbReference type="EMBL" id="KN880733">
    <property type="protein sequence ID" value="KIY62955.1"/>
    <property type="molecule type" value="Genomic_DNA"/>
</dbReference>
<evidence type="ECO:0000313" key="1">
    <source>
        <dbReference type="EMBL" id="KIY62955.1"/>
    </source>
</evidence>
<sequence length="133" mass="15088">MALPKLLDDEGEMTQVLVDALEQIFNKYAVDKVMSREKIQQWSLDTNGAEKQLSEESIDEIFEYFDVDEANNLTFGGFLQLYQLQTENEPEETLNDLVSDHSICVRRSPKKSGRPSQQLIVIVQGKHGLVIGT</sequence>